<evidence type="ECO:0000313" key="1">
    <source>
        <dbReference type="EMBL" id="EAR08335.1"/>
    </source>
</evidence>
<sequence length="75" mass="8669">METDLGFTYKTKNGEVTIYHHGRKATTLRGMKAAEFIEDAELEDSDSMQQLMARLTGNYKHGNERTAKNHPRNRR</sequence>
<dbReference type="STRING" id="314283.MED297_09351"/>
<reference evidence="1 2" key="1">
    <citation type="submission" date="2006-02" db="EMBL/GenBank/DDBJ databases">
        <authorList>
            <person name="Pinhassi J."/>
            <person name="Pedros-Alio C."/>
            <person name="Ferriera S."/>
            <person name="Johnson J."/>
            <person name="Kravitz S."/>
            <person name="Halpern A."/>
            <person name="Remington K."/>
            <person name="Beeson K."/>
            <person name="Tran B."/>
            <person name="Rogers Y.-H."/>
            <person name="Friedman R."/>
            <person name="Venter J.C."/>
        </authorList>
    </citation>
    <scope>NUCLEOTIDE SEQUENCE [LARGE SCALE GENOMIC DNA]</scope>
    <source>
        <strain evidence="1 2">MED297</strain>
    </source>
</reference>
<name>A4BHT0_9GAMM</name>
<dbReference type="OrthoDB" id="7869604at2"/>
<organism evidence="1 2">
    <name type="scientific">Reinekea blandensis MED297</name>
    <dbReference type="NCBI Taxonomy" id="314283"/>
    <lineage>
        <taxon>Bacteria</taxon>
        <taxon>Pseudomonadati</taxon>
        <taxon>Pseudomonadota</taxon>
        <taxon>Gammaproteobacteria</taxon>
        <taxon>Oceanospirillales</taxon>
        <taxon>Saccharospirillaceae</taxon>
        <taxon>Reinekea</taxon>
    </lineage>
</organism>
<comment type="caution">
    <text evidence="1">The sequence shown here is derived from an EMBL/GenBank/DDBJ whole genome shotgun (WGS) entry which is preliminary data.</text>
</comment>
<accession>A4BHT0</accession>
<protein>
    <submittedName>
        <fullName evidence="1">Uncharacterized protein</fullName>
    </submittedName>
</protein>
<dbReference type="RefSeq" id="WP_008046149.1">
    <property type="nucleotide sequence ID" value="NZ_CH724152.1"/>
</dbReference>
<dbReference type="Proteomes" id="UP000005953">
    <property type="component" value="Unassembled WGS sequence"/>
</dbReference>
<gene>
    <name evidence="1" type="ORF">MED297_09351</name>
</gene>
<keyword evidence="2" id="KW-1185">Reference proteome</keyword>
<dbReference type="AlphaFoldDB" id="A4BHT0"/>
<proteinExistence type="predicted"/>
<evidence type="ECO:0000313" key="2">
    <source>
        <dbReference type="Proteomes" id="UP000005953"/>
    </source>
</evidence>
<dbReference type="EMBL" id="AAOE01000022">
    <property type="protein sequence ID" value="EAR08335.1"/>
    <property type="molecule type" value="Genomic_DNA"/>
</dbReference>
<dbReference type="HOGENOM" id="CLU_164819_0_0_6"/>